<name>A0ABR8DBK8_9NOST</name>
<proteinExistence type="predicted"/>
<dbReference type="Proteomes" id="UP000661112">
    <property type="component" value="Unassembled WGS sequence"/>
</dbReference>
<accession>A0ABR8DBK8</accession>
<gene>
    <name evidence="1" type="ORF">H6G83_25645</name>
</gene>
<dbReference type="RefSeq" id="WP_190477241.1">
    <property type="nucleotide sequence ID" value="NZ_JACJSG010000042.1"/>
</dbReference>
<reference evidence="1 2" key="1">
    <citation type="journal article" date="2020" name="ISME J.">
        <title>Comparative genomics reveals insights into cyanobacterial evolution and habitat adaptation.</title>
        <authorList>
            <person name="Chen M.Y."/>
            <person name="Teng W.K."/>
            <person name="Zhao L."/>
            <person name="Hu C.X."/>
            <person name="Zhou Y.K."/>
            <person name="Han B.P."/>
            <person name="Song L.R."/>
            <person name="Shu W.S."/>
        </authorList>
    </citation>
    <scope>NUCLEOTIDE SEQUENCE [LARGE SCALE GENOMIC DNA]</scope>
    <source>
        <strain evidence="1 2">FACHB-119</strain>
    </source>
</reference>
<sequence>MKFIGLLERKYYSPVQSSREGVWLWEDKATPLVRLRSPVPSPWGKEWVILPTIEKSKTDKREYPNRLIFKLFPLGQDLEKITLVRQIHQGNFVHFYTDQIPGLVGMYIFPHKDHQKTWLVYYLQVR</sequence>
<evidence type="ECO:0000313" key="2">
    <source>
        <dbReference type="Proteomes" id="UP000661112"/>
    </source>
</evidence>
<evidence type="ECO:0000313" key="1">
    <source>
        <dbReference type="EMBL" id="MBD2503951.1"/>
    </source>
</evidence>
<dbReference type="EMBL" id="JACJSG010000042">
    <property type="protein sequence ID" value="MBD2503951.1"/>
    <property type="molecule type" value="Genomic_DNA"/>
</dbReference>
<protein>
    <submittedName>
        <fullName evidence="1">Uncharacterized protein</fullName>
    </submittedName>
</protein>
<comment type="caution">
    <text evidence="1">The sequence shown here is derived from an EMBL/GenBank/DDBJ whole genome shotgun (WGS) entry which is preliminary data.</text>
</comment>
<keyword evidence="2" id="KW-1185">Reference proteome</keyword>
<organism evidence="1 2">
    <name type="scientific">Anabaena azotica FACHB-119</name>
    <dbReference type="NCBI Taxonomy" id="947527"/>
    <lineage>
        <taxon>Bacteria</taxon>
        <taxon>Bacillati</taxon>
        <taxon>Cyanobacteriota</taxon>
        <taxon>Cyanophyceae</taxon>
        <taxon>Nostocales</taxon>
        <taxon>Nostocaceae</taxon>
        <taxon>Anabaena</taxon>
        <taxon>Anabaena azotica</taxon>
    </lineage>
</organism>